<reference evidence="2" key="2">
    <citation type="submission" date="2015-06" db="EMBL/GenBank/DDBJ databases">
        <title>Complete genome sequence of Spiroplasma eriocheiris TDA-040725-5 (DSM 21848).</title>
        <authorList>
            <person name="Lo W.-S."/>
            <person name="Kuo C.-H."/>
        </authorList>
    </citation>
    <scope>NUCLEOTIDE SEQUENCE [LARGE SCALE GENOMIC DNA]</scope>
    <source>
        <strain evidence="2">TDA-040725-5</strain>
    </source>
</reference>
<sequence length="107" mass="12807">MKPELIQLLQEIKLKMNDEKLFDSFLGEILNEANYNNYYEQSVANEEIAEQLVEIYFIEIYKDDEELTDLEDKIMKILFYLEGDEKLVSSYSQYIDTKVSEMKKELK</sequence>
<evidence type="ECO:0000313" key="1">
    <source>
        <dbReference type="EMBL" id="AKM54608.1"/>
    </source>
</evidence>
<accession>A0A0H3XIA8</accession>
<dbReference type="EMBL" id="CP011856">
    <property type="protein sequence ID" value="AKM54608.1"/>
    <property type="molecule type" value="Genomic_DNA"/>
</dbReference>
<evidence type="ECO:0000313" key="2">
    <source>
        <dbReference type="Proteomes" id="UP000035661"/>
    </source>
</evidence>
<gene>
    <name evidence="1" type="ORF">SERIO_v1c10520</name>
</gene>
<organism evidence="1 2">
    <name type="scientific">Spiroplasma eriocheiris</name>
    <dbReference type="NCBI Taxonomy" id="315358"/>
    <lineage>
        <taxon>Bacteria</taxon>
        <taxon>Bacillati</taxon>
        <taxon>Mycoplasmatota</taxon>
        <taxon>Mollicutes</taxon>
        <taxon>Entomoplasmatales</taxon>
        <taxon>Spiroplasmataceae</taxon>
        <taxon>Spiroplasma</taxon>
    </lineage>
</organism>
<dbReference type="Proteomes" id="UP000035661">
    <property type="component" value="Chromosome"/>
</dbReference>
<dbReference type="RefSeq" id="WP_025317745.1">
    <property type="nucleotide sequence ID" value="NZ_CP011856.1"/>
</dbReference>
<protein>
    <submittedName>
        <fullName evidence="1">Uncharacterized protein</fullName>
    </submittedName>
</protein>
<dbReference type="KEGG" id="seri:SERIO_v1c10520"/>
<name>A0A0H3XIA8_9MOLU</name>
<dbReference type="AlphaFoldDB" id="A0A0H3XIA8"/>
<proteinExistence type="predicted"/>
<keyword evidence="2" id="KW-1185">Reference proteome</keyword>
<reference evidence="1 2" key="1">
    <citation type="journal article" date="2015" name="Genome Biol. Evol.">
        <title>Found and Lost: The Fates of Horizontally Acquired Genes in Arthropod-Symbiotic Spiroplasma.</title>
        <authorList>
            <person name="Lo W.S."/>
            <person name="Gasparich G.E."/>
            <person name="Kuo C.H."/>
        </authorList>
    </citation>
    <scope>NUCLEOTIDE SEQUENCE [LARGE SCALE GENOMIC DNA]</scope>
    <source>
        <strain evidence="2">TDA-040725-5</strain>
    </source>
</reference>
<dbReference type="PATRIC" id="fig|743698.3.peg.1062"/>
<dbReference type="STRING" id="315358.SERIO_v1c10520"/>